<keyword evidence="2 4" id="KW-0012">Acyltransferase</keyword>
<evidence type="ECO:0000256" key="2">
    <source>
        <dbReference type="ARBA" id="ARBA00023315"/>
    </source>
</evidence>
<dbReference type="EMBL" id="JAAMOZ010000001">
    <property type="protein sequence ID" value="NIH55884.1"/>
    <property type="molecule type" value="Genomic_DNA"/>
</dbReference>
<dbReference type="InterPro" id="IPR016181">
    <property type="entry name" value="Acyl_CoA_acyltransferase"/>
</dbReference>
<dbReference type="Pfam" id="PF00583">
    <property type="entry name" value="Acetyltransf_1"/>
    <property type="match status" value="1"/>
</dbReference>
<dbReference type="CDD" id="cd04301">
    <property type="entry name" value="NAT_SF"/>
    <property type="match status" value="1"/>
</dbReference>
<dbReference type="Gene3D" id="3.40.630.30">
    <property type="match status" value="1"/>
</dbReference>
<dbReference type="InterPro" id="IPR050832">
    <property type="entry name" value="Bact_Acetyltransf"/>
</dbReference>
<evidence type="ECO:0000259" key="3">
    <source>
        <dbReference type="PROSITE" id="PS51186"/>
    </source>
</evidence>
<dbReference type="PROSITE" id="PS51186">
    <property type="entry name" value="GNAT"/>
    <property type="match status" value="1"/>
</dbReference>
<dbReference type="PANTHER" id="PTHR43877">
    <property type="entry name" value="AMINOALKYLPHOSPHONATE N-ACETYLTRANSFERASE-RELATED-RELATED"/>
    <property type="match status" value="1"/>
</dbReference>
<evidence type="ECO:0000256" key="1">
    <source>
        <dbReference type="ARBA" id="ARBA00022679"/>
    </source>
</evidence>
<dbReference type="SUPFAM" id="SSF55729">
    <property type="entry name" value="Acyl-CoA N-acyltransferases (Nat)"/>
    <property type="match status" value="1"/>
</dbReference>
<sequence length="158" mass="17290">MLISAVTTADLPALVALEESGFDKGERWSMESWRAELDAPDRLVVMSHSMGRVEAAASFRVVGDTAELLRIVVAPECRRRGAAGRLLQLGLEWAEAAGADRMLLEVRDDNSPALALYRRAGFEPIARRQNYYPGHDAVVMELELRPCAAVGPGVWDVA</sequence>
<keyword evidence="5" id="KW-1185">Reference proteome</keyword>
<evidence type="ECO:0000313" key="4">
    <source>
        <dbReference type="EMBL" id="NIH55884.1"/>
    </source>
</evidence>
<protein>
    <submittedName>
        <fullName evidence="4">Ribosomal-protein-alanine N-acetyltransferase</fullName>
        <ecNumber evidence="4">2.3.1.267</ecNumber>
    </submittedName>
</protein>
<organism evidence="4 5">
    <name type="scientific">Brooklawnia cerclae</name>
    <dbReference type="NCBI Taxonomy" id="349934"/>
    <lineage>
        <taxon>Bacteria</taxon>
        <taxon>Bacillati</taxon>
        <taxon>Actinomycetota</taxon>
        <taxon>Actinomycetes</taxon>
        <taxon>Propionibacteriales</taxon>
        <taxon>Propionibacteriaceae</taxon>
        <taxon>Brooklawnia</taxon>
    </lineage>
</organism>
<evidence type="ECO:0000313" key="5">
    <source>
        <dbReference type="Proteomes" id="UP000749311"/>
    </source>
</evidence>
<dbReference type="PANTHER" id="PTHR43877:SF2">
    <property type="entry name" value="AMINOALKYLPHOSPHONATE N-ACETYLTRANSFERASE-RELATED"/>
    <property type="match status" value="1"/>
</dbReference>
<proteinExistence type="predicted"/>
<dbReference type="GO" id="GO:0008999">
    <property type="term" value="F:protein-N-terminal-alanine acetyltransferase activity"/>
    <property type="evidence" value="ECO:0007669"/>
    <property type="project" value="UniProtKB-EC"/>
</dbReference>
<gene>
    <name evidence="4" type="ORF">FB473_000529</name>
</gene>
<dbReference type="Proteomes" id="UP000749311">
    <property type="component" value="Unassembled WGS sequence"/>
</dbReference>
<reference evidence="4 5" key="1">
    <citation type="submission" date="2020-02" db="EMBL/GenBank/DDBJ databases">
        <title>Sequencing the genomes of 1000 actinobacteria strains.</title>
        <authorList>
            <person name="Klenk H.-P."/>
        </authorList>
    </citation>
    <scope>NUCLEOTIDE SEQUENCE [LARGE SCALE GENOMIC DNA]</scope>
    <source>
        <strain evidence="4 5">DSM 19609</strain>
    </source>
</reference>
<comment type="caution">
    <text evidence="4">The sequence shown here is derived from an EMBL/GenBank/DDBJ whole genome shotgun (WGS) entry which is preliminary data.</text>
</comment>
<feature type="domain" description="N-acetyltransferase" evidence="3">
    <location>
        <begin position="1"/>
        <end position="145"/>
    </location>
</feature>
<dbReference type="InterPro" id="IPR000182">
    <property type="entry name" value="GNAT_dom"/>
</dbReference>
<dbReference type="EC" id="2.3.1.267" evidence="4"/>
<accession>A0ABX0SC24</accession>
<name>A0ABX0SC24_9ACTN</name>
<keyword evidence="1 4" id="KW-0808">Transferase</keyword>
<dbReference type="RefSeq" id="WP_167164585.1">
    <property type="nucleotide sequence ID" value="NZ_BAAAOO010000002.1"/>
</dbReference>